<reference evidence="1 2" key="1">
    <citation type="submission" date="2015-03" db="EMBL/GenBank/DDBJ databases">
        <authorList>
            <person name="Murphy D."/>
        </authorList>
    </citation>
    <scope>NUCLEOTIDE SEQUENCE [LARGE SCALE GENOMIC DNA]</scope>
    <source>
        <strain evidence="1 2">PAP088</strain>
    </source>
</reference>
<protein>
    <submittedName>
        <fullName evidence="1">Uncharacterized protein</fullName>
    </submittedName>
</protein>
<dbReference type="Proteomes" id="UP000045782">
    <property type="component" value="Unassembled WGS sequence"/>
</dbReference>
<proteinExistence type="predicted"/>
<evidence type="ECO:0000313" key="2">
    <source>
        <dbReference type="Proteomes" id="UP000045782"/>
    </source>
</evidence>
<dbReference type="EMBL" id="CSWP01000006">
    <property type="protein sequence ID" value="CPV60853.1"/>
    <property type="molecule type" value="Genomic_DNA"/>
</dbReference>
<organism evidence="1 2">
    <name type="scientific">Mycobacteroides abscessus</name>
    <dbReference type="NCBI Taxonomy" id="36809"/>
    <lineage>
        <taxon>Bacteria</taxon>
        <taxon>Bacillati</taxon>
        <taxon>Actinomycetota</taxon>
        <taxon>Actinomycetes</taxon>
        <taxon>Mycobacteriales</taxon>
        <taxon>Mycobacteriaceae</taxon>
        <taxon>Mycobacteroides</taxon>
    </lineage>
</organism>
<name>A0A0U0ZQU4_9MYCO</name>
<accession>A0A0U0ZQU4</accession>
<dbReference type="AlphaFoldDB" id="A0A0U0ZQU4"/>
<evidence type="ECO:0000313" key="1">
    <source>
        <dbReference type="EMBL" id="CPV60853.1"/>
    </source>
</evidence>
<gene>
    <name evidence="1" type="ORF">ERS075579_03287</name>
</gene>
<dbReference type="RefSeq" id="WP_005100013.1">
    <property type="nucleotide sequence ID" value="NZ_CSTW01000011.1"/>
</dbReference>
<sequence>MTIGFLALHVWHGTRQGGGGWRTRHGGLWGAIKQFFVLNAKDPVLSAGMSDFLVVATLLGVKLVYELPAEERWTWKTRLLLPIYVLFPGLGALLFFIWLRPLRRSAVAR</sequence>